<keyword evidence="2 14" id="KW-0812">Transmembrane</keyword>
<dbReference type="Pfam" id="PF07679">
    <property type="entry name" value="I-set"/>
    <property type="match status" value="4"/>
</dbReference>
<comment type="subcellular location">
    <subcellularLocation>
        <location evidence="1">Membrane</location>
        <topology evidence="1">Single-pass membrane protein</topology>
    </subcellularLocation>
    <subcellularLocation>
        <location evidence="12">Synapse</location>
    </subcellularLocation>
</comment>
<feature type="compositionally biased region" description="Basic and acidic residues" evidence="13">
    <location>
        <begin position="1671"/>
        <end position="1688"/>
    </location>
</feature>
<feature type="domain" description="Fibronectin type-III" evidence="16">
    <location>
        <begin position="914"/>
        <end position="1014"/>
    </location>
</feature>
<sequence length="1772" mass="196805">MIIWKKTEQEREVSNFFFGFLMVVVKEVLSTSDYRAPLIDVEPPSKLTFLNTSGASLHCSASGNPIPDVYWIITDGTKVTDLPGLRVSMSNGTLLFPPFQSENYRQDVHSTLYRCVASNSLGKVGSRDVQVRAVIHQNYEVQVYNEFVTRGNTAILRCYIPIFIRDYVTVTTWERDDGITIVSNVANGGRFSVLSHGELHIRNTTDKDGFKGYYCRTTHTLNGESHLSQNSGKLIITEPQTNQMPRLSETRTVYSVQQGEPVELTCAAAQAYPLPTYHWYKKDGANIIPVLLNGNIIQVGGSLYIRKTSVRDGGTYVCLVKNNVGQKRMETHLTVTVPLRAKLTPERLLVNAGRSATVTCNVSGFPINTVKWVKDQRPLTPDGMKFRLLTRDSLHVSSVGREDKGIYQCYVSNKDDSAQAALELVLEETAPVLLETFIDQTLKPGPSVSLHCTATGTPLPQVTWSLDGYPVPDNDRVRVGDYVSRSGSVVSFVNISNVQVEDGGSYECIARNDVGSMRHFARLNVVGNPIVKPMPVKVIVSGENGVLQCRVAGYPIENIFWEKDGRLLPVNRRQIVFPNGTVFIQEVQKTKDDGVYTCTATSDQGNRASGDVEVKVKLKPVVLPFIFPVNIENGMKLSAVCSVAAGDPPINVSWLKDGAPLVATNDITIKTLSEDSMLLAIDKVGLQHSGDYTCVASNDAGAVNLTRPLSVHVPPSWRIEPKDASVIVGHSITLDCQADGFPPPRVRWEKAKGIAPIGYHPITTSYHYQIFENGSLTIQDVTKDDEGYYLCQATNGNGSEMSGVVTLKVHVAPKFRKRFQTQMIPKNKSATLDCSVIGDQPIKITWLRDKQPIAFDLEPRVRKSEVTSSGMLKSQVTVTSVGRSDSALYTCMATNDYGSDESNVQLIVQEPPDPPREIHAADTTSRSTRIHWDPPFSGNSPIIYYTVYWQRTRKITSSEANHRVLYNTTIPSTDISTRVNFLKPATTYEVYVTAENVIGVSGPSKKVSFTTEAETPAGPPQSIIIESVTSEALRVSWLPPLESVRNGVIQGYYVGYKKTNSSESYQYKTVEAKSNENTRIKCDLQGLRKFTFYTVVVQAFNEKGAGPRSDAIIGRTYEDVPTAPPGNVNCVPVTSQSITVTWTSPPETSINGKLKGYKVFCRPATLFYEGLVSPFVVKDDTTTTTLYDLEKYTNYSLAVVAFTREGEGVASQPVYCRTLSDVPSAPADIKAIPMLSNGILVSWRRPAQPNGVIQQYTLYKRWLSQGRQDTISNRVEPSETHFEVLNLENNKRYEFWVTASTVIGEGESTRVLSQRTSETIPARIASFPEHVTVSSGSEVHLPCLAVGIPTPYREWTFSLISLHFLISNIFLLIYILQTPTGLPAPTDLTIGRATSSSIQMSWNMDLRFKPALTEYLLRYKRDFGQWEIQKIPPSATSFTLNNLSCGTRYFIQLVAIGMEGEGNPSNVLSTRTEGGAPSPPSREIFIVSNSTYVTLHMNAWDSGGCPITSFIIRYKRIYTNDWKMTTTDIGRHLDHVTLQELTPGTWYNLRITAHNSAGSSVKEYSFSTLTSDGATIAPVAIGGYLRPDKPWEELNIIIPIVAAAIALTVVLGVAICVCVKRRQSDEMYERNRLNSRAPVMMLRGSQKKVQDQVQYQEVATYQRAPKIQRSARNEPALERDQVLPLPDDHDHSTGYEDDLAPYATFRLPGCDSDTESSQGTVRELQTFGNQYQQSFVDPPAQYDVLFHVGLKNDMLYYFYFFFENSTLALTTF</sequence>
<protein>
    <submittedName>
        <fullName evidence="18">Down syndrome cell adhesion molecule-like protein Dscam2</fullName>
    </submittedName>
</protein>
<feature type="domain" description="Ig-like" evidence="15">
    <location>
        <begin position="529"/>
        <end position="617"/>
    </location>
</feature>
<feature type="domain" description="Ig-like" evidence="15">
    <location>
        <begin position="338"/>
        <end position="425"/>
    </location>
</feature>
<dbReference type="Proteomes" id="UP000694941">
    <property type="component" value="Unplaced"/>
</dbReference>
<dbReference type="InterPro" id="IPR036116">
    <property type="entry name" value="FN3_sf"/>
</dbReference>
<dbReference type="SUPFAM" id="SSF49265">
    <property type="entry name" value="Fibronectin type III"/>
    <property type="match status" value="3"/>
</dbReference>
<evidence type="ECO:0000256" key="13">
    <source>
        <dbReference type="SAM" id="MobiDB-lite"/>
    </source>
</evidence>
<dbReference type="SUPFAM" id="SSF48726">
    <property type="entry name" value="Immunoglobulin"/>
    <property type="match status" value="10"/>
</dbReference>
<dbReference type="SMART" id="SM00060">
    <property type="entry name" value="FN3"/>
    <property type="match status" value="6"/>
</dbReference>
<feature type="region of interest" description="Disordered" evidence="13">
    <location>
        <begin position="1669"/>
        <end position="1688"/>
    </location>
</feature>
<feature type="domain" description="Ig-like" evidence="15">
    <location>
        <begin position="431"/>
        <end position="524"/>
    </location>
</feature>
<dbReference type="InterPro" id="IPR007110">
    <property type="entry name" value="Ig-like_dom"/>
</dbReference>
<organism evidence="17 18">
    <name type="scientific">Limulus polyphemus</name>
    <name type="common">Atlantic horseshoe crab</name>
    <dbReference type="NCBI Taxonomy" id="6850"/>
    <lineage>
        <taxon>Eukaryota</taxon>
        <taxon>Metazoa</taxon>
        <taxon>Ecdysozoa</taxon>
        <taxon>Arthropoda</taxon>
        <taxon>Chelicerata</taxon>
        <taxon>Merostomata</taxon>
        <taxon>Xiphosura</taxon>
        <taxon>Limulidae</taxon>
        <taxon>Limulus</taxon>
    </lineage>
</organism>
<dbReference type="InterPro" id="IPR003598">
    <property type="entry name" value="Ig_sub2"/>
</dbReference>
<keyword evidence="4" id="KW-0677">Repeat</keyword>
<evidence type="ECO:0000256" key="14">
    <source>
        <dbReference type="SAM" id="Phobius"/>
    </source>
</evidence>
<evidence type="ECO:0000256" key="2">
    <source>
        <dbReference type="ARBA" id="ARBA00022692"/>
    </source>
</evidence>
<feature type="transmembrane region" description="Helical" evidence="14">
    <location>
        <begin position="1596"/>
        <end position="1619"/>
    </location>
</feature>
<accession>A0ABM1TA78</accession>
<dbReference type="InterPro" id="IPR013783">
    <property type="entry name" value="Ig-like_fold"/>
</dbReference>
<evidence type="ECO:0000256" key="11">
    <source>
        <dbReference type="ARBA" id="ARBA00023319"/>
    </source>
</evidence>
<keyword evidence="10" id="KW-1015">Disulfide bond</keyword>
<dbReference type="InterPro" id="IPR003961">
    <property type="entry name" value="FN3_dom"/>
</dbReference>
<proteinExistence type="predicted"/>
<dbReference type="SMART" id="SM00408">
    <property type="entry name" value="IGc2"/>
    <property type="match status" value="8"/>
</dbReference>
<dbReference type="Pfam" id="PF13927">
    <property type="entry name" value="Ig_3"/>
    <property type="match status" value="3"/>
</dbReference>
<feature type="domain" description="Ig-like" evidence="15">
    <location>
        <begin position="37"/>
        <end position="130"/>
    </location>
</feature>
<feature type="domain" description="Fibronectin type-III" evidence="16">
    <location>
        <begin position="1124"/>
        <end position="1221"/>
    </location>
</feature>
<dbReference type="PROSITE" id="PS50853">
    <property type="entry name" value="FN3"/>
    <property type="match status" value="6"/>
</dbReference>
<evidence type="ECO:0000313" key="18">
    <source>
        <dbReference type="RefSeq" id="XP_022252784.1"/>
    </source>
</evidence>
<name>A0ABM1TA78_LIMPO</name>
<feature type="domain" description="Fibronectin type-III" evidence="16">
    <location>
        <begin position="1384"/>
        <end position="1475"/>
    </location>
</feature>
<keyword evidence="3" id="KW-0732">Signal</keyword>
<evidence type="ECO:0000256" key="6">
    <source>
        <dbReference type="ARBA" id="ARBA00022902"/>
    </source>
</evidence>
<evidence type="ECO:0000256" key="7">
    <source>
        <dbReference type="ARBA" id="ARBA00022989"/>
    </source>
</evidence>
<dbReference type="SMART" id="SM00409">
    <property type="entry name" value="IG"/>
    <property type="match status" value="10"/>
</dbReference>
<evidence type="ECO:0000313" key="17">
    <source>
        <dbReference type="Proteomes" id="UP000694941"/>
    </source>
</evidence>
<feature type="domain" description="Ig-like" evidence="15">
    <location>
        <begin position="620"/>
        <end position="710"/>
    </location>
</feature>
<dbReference type="CDD" id="cd00063">
    <property type="entry name" value="FN3"/>
    <property type="match status" value="6"/>
</dbReference>
<dbReference type="Pfam" id="PF25059">
    <property type="entry name" value="FN3_DSCAM-DSCAML_C"/>
    <property type="match status" value="1"/>
</dbReference>
<dbReference type="SMART" id="SM00406">
    <property type="entry name" value="IGv"/>
    <property type="match status" value="4"/>
</dbReference>
<keyword evidence="8" id="KW-0770">Synapse</keyword>
<evidence type="ECO:0000256" key="12">
    <source>
        <dbReference type="ARBA" id="ARBA00034103"/>
    </source>
</evidence>
<dbReference type="InterPro" id="IPR003599">
    <property type="entry name" value="Ig_sub"/>
</dbReference>
<reference evidence="18" key="1">
    <citation type="submission" date="2025-08" db="UniProtKB">
        <authorList>
            <consortium name="RefSeq"/>
        </authorList>
    </citation>
    <scope>IDENTIFICATION</scope>
    <source>
        <tissue evidence="18">Muscle</tissue>
    </source>
</reference>
<evidence type="ECO:0000259" key="15">
    <source>
        <dbReference type="PROSITE" id="PS50835"/>
    </source>
</evidence>
<dbReference type="InterPro" id="IPR056754">
    <property type="entry name" value="DSCAM/DSCAML_C"/>
</dbReference>
<keyword evidence="9 14" id="KW-0472">Membrane</keyword>
<feature type="domain" description="Fibronectin type-III" evidence="16">
    <location>
        <begin position="1019"/>
        <end position="1119"/>
    </location>
</feature>
<evidence type="ECO:0000256" key="9">
    <source>
        <dbReference type="ARBA" id="ARBA00023136"/>
    </source>
</evidence>
<evidence type="ECO:0000259" key="16">
    <source>
        <dbReference type="PROSITE" id="PS50853"/>
    </source>
</evidence>
<evidence type="ECO:0000256" key="4">
    <source>
        <dbReference type="ARBA" id="ARBA00022737"/>
    </source>
</evidence>
<feature type="domain" description="Fibronectin type-III" evidence="16">
    <location>
        <begin position="1225"/>
        <end position="1319"/>
    </location>
</feature>
<feature type="domain" description="Fibronectin type-III" evidence="16">
    <location>
        <begin position="1476"/>
        <end position="1573"/>
    </location>
</feature>
<dbReference type="PANTHER" id="PTHR44170:SF6">
    <property type="entry name" value="CONTACTIN"/>
    <property type="match status" value="1"/>
</dbReference>
<keyword evidence="6" id="KW-0524">Neurogenesis</keyword>
<dbReference type="InterPro" id="IPR013098">
    <property type="entry name" value="Ig_I-set"/>
</dbReference>
<feature type="domain" description="Ig-like" evidence="15">
    <location>
        <begin position="148"/>
        <end position="228"/>
    </location>
</feature>
<dbReference type="PROSITE" id="PS50835">
    <property type="entry name" value="IG_LIKE"/>
    <property type="match status" value="9"/>
</dbReference>
<dbReference type="Pfam" id="PF00041">
    <property type="entry name" value="fn3"/>
    <property type="match status" value="5"/>
</dbReference>
<dbReference type="PANTHER" id="PTHR44170">
    <property type="entry name" value="PROTEIN SIDEKICK"/>
    <property type="match status" value="1"/>
</dbReference>
<dbReference type="CDD" id="cd20958">
    <property type="entry name" value="IgI_5_Dscam"/>
    <property type="match status" value="1"/>
</dbReference>
<dbReference type="InterPro" id="IPR036179">
    <property type="entry name" value="Ig-like_dom_sf"/>
</dbReference>
<keyword evidence="7 14" id="KW-1133">Transmembrane helix</keyword>
<dbReference type="RefSeq" id="XP_022252784.1">
    <property type="nucleotide sequence ID" value="XM_022397076.1"/>
</dbReference>
<dbReference type="InterPro" id="IPR013106">
    <property type="entry name" value="Ig_V-set"/>
</dbReference>
<keyword evidence="17" id="KW-1185">Reference proteome</keyword>
<evidence type="ECO:0000256" key="1">
    <source>
        <dbReference type="ARBA" id="ARBA00004167"/>
    </source>
</evidence>
<evidence type="ECO:0000256" key="10">
    <source>
        <dbReference type="ARBA" id="ARBA00023157"/>
    </source>
</evidence>
<keyword evidence="11" id="KW-0393">Immunoglobulin domain</keyword>
<feature type="domain" description="Ig-like" evidence="15">
    <location>
        <begin position="245"/>
        <end position="336"/>
    </location>
</feature>
<evidence type="ECO:0000256" key="8">
    <source>
        <dbReference type="ARBA" id="ARBA00023018"/>
    </source>
</evidence>
<evidence type="ECO:0000256" key="3">
    <source>
        <dbReference type="ARBA" id="ARBA00022729"/>
    </source>
</evidence>
<evidence type="ECO:0000256" key="5">
    <source>
        <dbReference type="ARBA" id="ARBA00022889"/>
    </source>
</evidence>
<dbReference type="CDD" id="cd20956">
    <property type="entry name" value="IgI_4_Dscam"/>
    <property type="match status" value="1"/>
</dbReference>
<feature type="domain" description="Ig-like" evidence="15">
    <location>
        <begin position="715"/>
        <end position="806"/>
    </location>
</feature>
<gene>
    <name evidence="18" type="primary">LOC106468047</name>
</gene>
<keyword evidence="5" id="KW-0130">Cell adhesion</keyword>
<dbReference type="Gene3D" id="2.60.40.10">
    <property type="entry name" value="Immunoglobulins"/>
    <property type="match status" value="15"/>
</dbReference>
<feature type="domain" description="Ig-like" evidence="15">
    <location>
        <begin position="813"/>
        <end position="907"/>
    </location>
</feature>
<dbReference type="GeneID" id="106468047"/>